<evidence type="ECO:0000313" key="3">
    <source>
        <dbReference type="Proteomes" id="UP000184032"/>
    </source>
</evidence>
<dbReference type="RefSeq" id="WP_073185389.1">
    <property type="nucleotide sequence ID" value="NZ_FQXI01000015.1"/>
</dbReference>
<keyword evidence="3" id="KW-1185">Reference proteome</keyword>
<dbReference type="AlphaFoldDB" id="A0A1M5UBS7"/>
<organism evidence="2 3">
    <name type="scientific">Anaerosphaera aminiphila DSM 21120</name>
    <dbReference type="NCBI Taxonomy" id="1120995"/>
    <lineage>
        <taxon>Bacteria</taxon>
        <taxon>Bacillati</taxon>
        <taxon>Bacillota</taxon>
        <taxon>Tissierellia</taxon>
        <taxon>Tissierellales</taxon>
        <taxon>Peptoniphilaceae</taxon>
        <taxon>Anaerosphaera</taxon>
    </lineage>
</organism>
<reference evidence="2 3" key="1">
    <citation type="submission" date="2016-11" db="EMBL/GenBank/DDBJ databases">
        <authorList>
            <person name="Jaros S."/>
            <person name="Januszkiewicz K."/>
            <person name="Wedrychowicz H."/>
        </authorList>
    </citation>
    <scope>NUCLEOTIDE SEQUENCE [LARGE SCALE GENOMIC DNA]</scope>
    <source>
        <strain evidence="2 3">DSM 21120</strain>
    </source>
</reference>
<gene>
    <name evidence="2" type="ORF">SAMN02745245_01719</name>
</gene>
<evidence type="ECO:0000256" key="1">
    <source>
        <dbReference type="SAM" id="SignalP"/>
    </source>
</evidence>
<accession>A0A1M5UBS7</accession>
<protein>
    <submittedName>
        <fullName evidence="2">Copper amine oxidase N-terminal domain-containing protein</fullName>
    </submittedName>
</protein>
<sequence>MKKTLLLSLLFVLLLGTTVSAKVVPTDQDVTLDGQKIELEGYSIDGNNYFKLRDIAAILSGTDVAFGVDYNDSKNSIEITRNKSYTKLPTDLTISQNSEIESKKSSQKVYIDGEVVNYSAYFINGNNYYKLRDLGKTIGFYVDYKEDTKTIVIKSEKVDATDLIEREDVSFKSFAVDTLTNMQEFKIGEKKSISMDDFTSNIKSVVLLSTDERQFSAKVEYDESSNSVKIVPLLFKIKGSLNFTPVIKVEQGEETHFESAQSNLNLSSLTSKIDPSKEHKIVLGYYVGDESPENFRSFSILEFKN</sequence>
<name>A0A1M5UBS7_9FIRM</name>
<dbReference type="EMBL" id="FQXI01000015">
    <property type="protein sequence ID" value="SHH60390.1"/>
    <property type="molecule type" value="Genomic_DNA"/>
</dbReference>
<feature type="chain" id="PRO_5012748149" evidence="1">
    <location>
        <begin position="22"/>
        <end position="305"/>
    </location>
</feature>
<dbReference type="STRING" id="1120995.SAMN02745245_01719"/>
<dbReference type="Proteomes" id="UP000184032">
    <property type="component" value="Unassembled WGS sequence"/>
</dbReference>
<proteinExistence type="predicted"/>
<dbReference type="OrthoDB" id="1864213at2"/>
<evidence type="ECO:0000313" key="2">
    <source>
        <dbReference type="EMBL" id="SHH60390.1"/>
    </source>
</evidence>
<keyword evidence="1" id="KW-0732">Signal</keyword>
<feature type="signal peptide" evidence="1">
    <location>
        <begin position="1"/>
        <end position="21"/>
    </location>
</feature>